<dbReference type="SUPFAM" id="SSF52777">
    <property type="entry name" value="CoA-dependent acyltransferases"/>
    <property type="match status" value="1"/>
</dbReference>
<feature type="compositionally biased region" description="Low complexity" evidence="11">
    <location>
        <begin position="582"/>
        <end position="592"/>
    </location>
</feature>
<evidence type="ECO:0000256" key="9">
    <source>
        <dbReference type="ARBA" id="ARBA00023315"/>
    </source>
</evidence>
<keyword evidence="5" id="KW-0444">Lipid biosynthesis</keyword>
<dbReference type="GO" id="GO:0004144">
    <property type="term" value="F:diacylglycerol O-acyltransferase activity"/>
    <property type="evidence" value="ECO:0007669"/>
    <property type="project" value="UniProtKB-EC"/>
</dbReference>
<evidence type="ECO:0000256" key="7">
    <source>
        <dbReference type="ARBA" id="ARBA00022798"/>
    </source>
</evidence>
<keyword evidence="15" id="KW-1185">Reference proteome</keyword>
<dbReference type="EC" id="2.3.1.20" evidence="4"/>
<feature type="domain" description="O-acyltransferase WSD1-like N-terminal" evidence="12">
    <location>
        <begin position="8"/>
        <end position="261"/>
    </location>
</feature>
<dbReference type="InterPro" id="IPR004255">
    <property type="entry name" value="O-acyltransferase_WSD1_N"/>
</dbReference>
<evidence type="ECO:0000256" key="6">
    <source>
        <dbReference type="ARBA" id="ARBA00022679"/>
    </source>
</evidence>
<evidence type="ECO:0000256" key="10">
    <source>
        <dbReference type="ARBA" id="ARBA00048109"/>
    </source>
</evidence>
<evidence type="ECO:0000256" key="4">
    <source>
        <dbReference type="ARBA" id="ARBA00013244"/>
    </source>
</evidence>
<name>E3HYM6_RHOVT</name>
<evidence type="ECO:0000256" key="5">
    <source>
        <dbReference type="ARBA" id="ARBA00022516"/>
    </source>
</evidence>
<dbReference type="Proteomes" id="UP000001399">
    <property type="component" value="Chromosome"/>
</dbReference>
<dbReference type="InterPro" id="IPR023213">
    <property type="entry name" value="CAT-like_dom_sf"/>
</dbReference>
<evidence type="ECO:0000256" key="1">
    <source>
        <dbReference type="ARBA" id="ARBA00004771"/>
    </source>
</evidence>
<dbReference type="GO" id="GO:0019432">
    <property type="term" value="P:triglyceride biosynthetic process"/>
    <property type="evidence" value="ECO:0007669"/>
    <property type="project" value="UniProtKB-UniPathway"/>
</dbReference>
<dbReference type="InterPro" id="IPR014292">
    <property type="entry name" value="Acyl_transf_WS/DGAT"/>
</dbReference>
<dbReference type="HOGENOM" id="CLU_024186_3_1_5"/>
<dbReference type="UniPathway" id="UPA00282"/>
<proteinExistence type="inferred from homology"/>
<dbReference type="PANTHER" id="PTHR31650:SF1">
    <property type="entry name" value="WAX ESTER SYNTHASE_DIACYLGLYCEROL ACYLTRANSFERASE 4-RELATED"/>
    <property type="match status" value="1"/>
</dbReference>
<evidence type="ECO:0000256" key="2">
    <source>
        <dbReference type="ARBA" id="ARBA00005189"/>
    </source>
</evidence>
<keyword evidence="7" id="KW-0319">Glycerol metabolism</keyword>
<keyword evidence="8" id="KW-0443">Lipid metabolism</keyword>
<comment type="pathway">
    <text evidence="1">Glycerolipid metabolism; triacylglycerol biosynthesis.</text>
</comment>
<comment type="pathway">
    <text evidence="2">Lipid metabolism.</text>
</comment>
<dbReference type="eggNOG" id="COG1020">
    <property type="taxonomic scope" value="Bacteria"/>
</dbReference>
<evidence type="ECO:0000259" key="12">
    <source>
        <dbReference type="Pfam" id="PF03007"/>
    </source>
</evidence>
<feature type="compositionally biased region" description="Low complexity" evidence="11">
    <location>
        <begin position="550"/>
        <end position="567"/>
    </location>
</feature>
<dbReference type="AlphaFoldDB" id="E3HYM6"/>
<feature type="compositionally biased region" description="Basic residues" evidence="11">
    <location>
        <begin position="471"/>
        <end position="480"/>
    </location>
</feature>
<dbReference type="InterPro" id="IPR009721">
    <property type="entry name" value="O-acyltransferase_WSD1_C"/>
</dbReference>
<feature type="region of interest" description="Disordered" evidence="11">
    <location>
        <begin position="465"/>
        <end position="707"/>
    </location>
</feature>
<organism evidence="14 15">
    <name type="scientific">Rhodomicrobium vannielii (strain ATCC 17100 / DSM 162 / LMG 4299 / NCIMB 10020 / ATH 3.1.1)</name>
    <dbReference type="NCBI Taxonomy" id="648757"/>
    <lineage>
        <taxon>Bacteria</taxon>
        <taxon>Pseudomonadati</taxon>
        <taxon>Pseudomonadota</taxon>
        <taxon>Alphaproteobacteria</taxon>
        <taxon>Hyphomicrobiales</taxon>
        <taxon>Hyphomicrobiaceae</taxon>
        <taxon>Rhodomicrobium</taxon>
    </lineage>
</organism>
<dbReference type="OrthoDB" id="7440981at2"/>
<dbReference type="Pfam" id="PF03007">
    <property type="entry name" value="WS_DGAT_cat"/>
    <property type="match status" value="1"/>
</dbReference>
<gene>
    <name evidence="14" type="ordered locus">Rvan_0485</name>
</gene>
<evidence type="ECO:0000313" key="14">
    <source>
        <dbReference type="EMBL" id="ADP69767.1"/>
    </source>
</evidence>
<dbReference type="Pfam" id="PF06974">
    <property type="entry name" value="WS_DGAT_C"/>
    <property type="match status" value="1"/>
</dbReference>
<dbReference type="RefSeq" id="WP_013418171.1">
    <property type="nucleotide sequence ID" value="NC_014664.1"/>
</dbReference>
<dbReference type="EMBL" id="CP002292">
    <property type="protein sequence ID" value="ADP69767.1"/>
    <property type="molecule type" value="Genomic_DNA"/>
</dbReference>
<dbReference type="STRING" id="648757.Rvan_0485"/>
<dbReference type="PANTHER" id="PTHR31650">
    <property type="entry name" value="O-ACYLTRANSFERASE (WSD1-LIKE) FAMILY PROTEIN"/>
    <property type="match status" value="1"/>
</dbReference>
<dbReference type="GO" id="GO:0005886">
    <property type="term" value="C:plasma membrane"/>
    <property type="evidence" value="ECO:0007669"/>
    <property type="project" value="TreeGrafter"/>
</dbReference>
<protein>
    <recommendedName>
        <fullName evidence="4">diacylglycerol O-acyltransferase</fullName>
        <ecNumber evidence="4">2.3.1.20</ecNumber>
    </recommendedName>
</protein>
<evidence type="ECO:0000256" key="3">
    <source>
        <dbReference type="ARBA" id="ARBA00009587"/>
    </source>
</evidence>
<dbReference type="InterPro" id="IPR045034">
    <property type="entry name" value="O-acyltransferase_WSD1-like"/>
</dbReference>
<dbReference type="NCBIfam" id="TIGR02946">
    <property type="entry name" value="acyl_WS_DGAT"/>
    <property type="match status" value="1"/>
</dbReference>
<dbReference type="GO" id="GO:0006071">
    <property type="term" value="P:glycerol metabolic process"/>
    <property type="evidence" value="ECO:0007669"/>
    <property type="project" value="UniProtKB-KW"/>
</dbReference>
<feature type="domain" description="O-acyltransferase WSD1 C-terminal" evidence="13">
    <location>
        <begin position="304"/>
        <end position="445"/>
    </location>
</feature>
<comment type="similarity">
    <text evidence="3">Belongs to the long-chain O-acyltransferase family.</text>
</comment>
<evidence type="ECO:0000313" key="15">
    <source>
        <dbReference type="Proteomes" id="UP000001399"/>
    </source>
</evidence>
<keyword evidence="9 14" id="KW-0012">Acyltransferase</keyword>
<evidence type="ECO:0000259" key="13">
    <source>
        <dbReference type="Pfam" id="PF06974"/>
    </source>
</evidence>
<feature type="compositionally biased region" description="Basic and acidic residues" evidence="11">
    <location>
        <begin position="599"/>
        <end position="608"/>
    </location>
</feature>
<feature type="compositionally biased region" description="Basic and acidic residues" evidence="11">
    <location>
        <begin position="631"/>
        <end position="641"/>
    </location>
</feature>
<accession>E3HYM6</accession>
<dbReference type="KEGG" id="rva:Rvan_0485"/>
<sequence length="707" mass="75581">MSKAERVSAVDTTWLRMDRPSNPMVIVGVLILEGPLDLNTLEATLCERFLAIPRFRQHIETRSGEYWWVDDPWLDRERHIQRVRLPGKAGQAELQRYIASLASEPLDKSRPLWQIRLVEDYEGGAALVLRIHHAIGDGMALVGVMLSITDGGDRSVWTATRERQSGFRIPLPGLGLLKRGLGTGVDLWKEAAALAQNPTQAARLGAGVAGELAWLLMMPEDSPTRFKGKASGNKRVAWTDPIPLPEVKAVSHALGCTLNDMLLASVAGALGEYLKAKGDETDGVEIRAFIPVDMRQSHEAGQLGNRFGLVGVELPAGIENPLARLAEVQRRMQALKQSLEPPVTLGLLEVIGHAPQMVQDRLFNMLMKRATAVMTNVPGPKEPLYLGGARVSQIMFWVPQSGDIGMGVSILSFNDMVQFGLITDAAMVPDPEAIIAEFRPKFEQLLYYVLMGAWGDADERGAPAVAETPKLKARRAKPRPSAKAPDAPPKAEGEVSPPVTRSRKAPKTAASPPVTPVPKADDDQGANLPTGIASAKVPSGAASRRKRPETPATAEIALAAEATGAAPRARRSPRAFKPDLSAAPEATPIAAAVRGRAKPRPDIEDARSRSAFGDASDAPGRAPARKGAKAVSREAAVRSREGSVANLPANERGKAAGPKAAAAAATPPLVPPPTPRKPRQPARIRSGGETVASPAPKATARRKLPRS</sequence>
<evidence type="ECO:0000256" key="8">
    <source>
        <dbReference type="ARBA" id="ARBA00023098"/>
    </source>
</evidence>
<reference evidence="15" key="1">
    <citation type="journal article" date="2011" name="J. Bacteriol.">
        <title>Genome sequences of eight morphologically diverse alphaproteobacteria.</title>
        <authorList>
            <consortium name="US DOE Joint Genome Institute"/>
            <person name="Brown P.J."/>
            <person name="Kysela D.T."/>
            <person name="Buechlein A."/>
            <person name="Hemmerich C."/>
            <person name="Brun Y.V."/>
        </authorList>
    </citation>
    <scope>NUCLEOTIDE SEQUENCE [LARGE SCALE GENOMIC DNA]</scope>
    <source>
        <strain evidence="15">ATCC 17100 / ATH 3.1.1 / DSM 162 / LMG 4299</strain>
    </source>
</reference>
<comment type="catalytic activity">
    <reaction evidence="10">
        <text>an acyl-CoA + a 1,2-diacyl-sn-glycerol = a triacyl-sn-glycerol + CoA</text>
        <dbReference type="Rhea" id="RHEA:10868"/>
        <dbReference type="ChEBI" id="CHEBI:17815"/>
        <dbReference type="ChEBI" id="CHEBI:57287"/>
        <dbReference type="ChEBI" id="CHEBI:58342"/>
        <dbReference type="ChEBI" id="CHEBI:64615"/>
        <dbReference type="EC" id="2.3.1.20"/>
    </reaction>
</comment>
<dbReference type="Gene3D" id="3.30.559.10">
    <property type="entry name" value="Chloramphenicol acetyltransferase-like domain"/>
    <property type="match status" value="1"/>
</dbReference>
<feature type="compositionally biased region" description="Low complexity" evidence="11">
    <location>
        <begin position="655"/>
        <end position="667"/>
    </location>
</feature>
<evidence type="ECO:0000256" key="11">
    <source>
        <dbReference type="SAM" id="MobiDB-lite"/>
    </source>
</evidence>
<keyword evidence="6 14" id="KW-0808">Transferase</keyword>